<dbReference type="AlphaFoldDB" id="A0A383ESL6"/>
<accession>A0A383ESL6</accession>
<protein>
    <submittedName>
        <fullName evidence="1">Uncharacterized protein</fullName>
    </submittedName>
</protein>
<name>A0A383ESL6_9ZZZZ</name>
<sequence length="50" mass="6045">MRTWVFSFVYRFVRSITRLLFRIGQWASGRAGDIESIVQFGDRNLYRTDR</sequence>
<proteinExistence type="predicted"/>
<gene>
    <name evidence="1" type="ORF">METZ01_LOCUS512760</name>
</gene>
<evidence type="ECO:0000313" key="1">
    <source>
        <dbReference type="EMBL" id="SVE59906.1"/>
    </source>
</evidence>
<reference evidence="1" key="1">
    <citation type="submission" date="2018-05" db="EMBL/GenBank/DDBJ databases">
        <authorList>
            <person name="Lanie J.A."/>
            <person name="Ng W.-L."/>
            <person name="Kazmierczak K.M."/>
            <person name="Andrzejewski T.M."/>
            <person name="Davidsen T.M."/>
            <person name="Wayne K.J."/>
            <person name="Tettelin H."/>
            <person name="Glass J.I."/>
            <person name="Rusch D."/>
            <person name="Podicherti R."/>
            <person name="Tsui H.-C.T."/>
            <person name="Winkler M.E."/>
        </authorList>
    </citation>
    <scope>NUCLEOTIDE SEQUENCE</scope>
</reference>
<dbReference type="EMBL" id="UINC01228546">
    <property type="protein sequence ID" value="SVE59906.1"/>
    <property type="molecule type" value="Genomic_DNA"/>
</dbReference>
<feature type="non-terminal residue" evidence="1">
    <location>
        <position position="50"/>
    </location>
</feature>
<organism evidence="1">
    <name type="scientific">marine metagenome</name>
    <dbReference type="NCBI Taxonomy" id="408172"/>
    <lineage>
        <taxon>unclassified sequences</taxon>
        <taxon>metagenomes</taxon>
        <taxon>ecological metagenomes</taxon>
    </lineage>
</organism>